<keyword evidence="7" id="KW-0697">Rotamase</keyword>
<feature type="domain" description="Trigger factor C-terminal" evidence="13">
    <location>
        <begin position="261"/>
        <end position="416"/>
    </location>
</feature>
<comment type="similarity">
    <text evidence="3">Belongs to the FKBP-type PPIase family. Tig subfamily.</text>
</comment>
<dbReference type="Pfam" id="PF05697">
    <property type="entry name" value="Trigger_N"/>
    <property type="match status" value="1"/>
</dbReference>
<dbReference type="Proteomes" id="UP000253792">
    <property type="component" value="Unassembled WGS sequence"/>
</dbReference>
<dbReference type="RefSeq" id="WP_042433287.1">
    <property type="nucleotide sequence ID" value="NZ_CABKQR010000002.1"/>
</dbReference>
<comment type="subcellular location">
    <subcellularLocation>
        <location evidence="2">Cytoplasm</location>
    </subcellularLocation>
</comment>
<proteinExistence type="inferred from homology"/>
<keyword evidence="8" id="KW-0143">Chaperone</keyword>
<evidence type="ECO:0000256" key="3">
    <source>
        <dbReference type="ARBA" id="ARBA00005464"/>
    </source>
</evidence>
<dbReference type="InterPro" id="IPR037041">
    <property type="entry name" value="Trigger_fac_C_sf"/>
</dbReference>
<evidence type="ECO:0000256" key="1">
    <source>
        <dbReference type="ARBA" id="ARBA00000971"/>
    </source>
</evidence>
<sequence>MKVTEKKIEDGLIELTAAAATAEVAQAFNVAHYSFCASMGVEVPQGQTPAQAAEEKLGIKDLDSVSQQMAIDYLVPFAVDKRNLCPAFPPTPIIDQPIKRGQVFEFKVQVTPKPDYELTSYEPVSITVPPLNFDESLVDQQIQQLAESFATYEKCDAKPLDASGAAKIALEVSQGGKRLDNLCTDGRTYILGMGLMPDEFEKNLIGMTEGDVKEFAFDMPGAPEGEAPLDCKVTVLECQEKHVPEVDQAFIEKNMPMARDVESLRQVVSERLQAEQRAQYQEMQLTMVADELSRRFQGTISDEVYESMRDTLMQNVRGSLAQQGIPFEQFVEAQGGDQQFGMMLMIQARQMLVQGYALDAVFRHEKMTLDDEDIMAACRAMNPADPTTARRQMEGNGQAFVLRETAGRLKANRWLLEHADITVSEEPAAEKAE</sequence>
<evidence type="ECO:0000256" key="7">
    <source>
        <dbReference type="ARBA" id="ARBA00023110"/>
    </source>
</evidence>
<dbReference type="GO" id="GO:0051301">
    <property type="term" value="P:cell division"/>
    <property type="evidence" value="ECO:0007669"/>
    <property type="project" value="UniProtKB-KW"/>
</dbReference>
<dbReference type="InterPro" id="IPR008880">
    <property type="entry name" value="Trigger_fac_C"/>
</dbReference>
<comment type="catalytic activity">
    <reaction evidence="1">
        <text>[protein]-peptidylproline (omega=180) = [protein]-peptidylproline (omega=0)</text>
        <dbReference type="Rhea" id="RHEA:16237"/>
        <dbReference type="Rhea" id="RHEA-COMP:10747"/>
        <dbReference type="Rhea" id="RHEA-COMP:10748"/>
        <dbReference type="ChEBI" id="CHEBI:83833"/>
        <dbReference type="ChEBI" id="CHEBI:83834"/>
        <dbReference type="EC" id="5.2.1.8"/>
    </reaction>
</comment>
<evidence type="ECO:0000256" key="11">
    <source>
        <dbReference type="ARBA" id="ARBA00029986"/>
    </source>
</evidence>
<dbReference type="STRING" id="1034345.GCA_000236865_01212"/>
<dbReference type="InterPro" id="IPR008881">
    <property type="entry name" value="Trigger_fac_ribosome-bd_bac"/>
</dbReference>
<dbReference type="InterPro" id="IPR027304">
    <property type="entry name" value="Trigger_fact/SurA_dom_sf"/>
</dbReference>
<dbReference type="SUPFAM" id="SSF109998">
    <property type="entry name" value="Triger factor/SurA peptide-binding domain-like"/>
    <property type="match status" value="1"/>
</dbReference>
<evidence type="ECO:0000256" key="8">
    <source>
        <dbReference type="ARBA" id="ARBA00023186"/>
    </source>
</evidence>
<keyword evidence="15" id="KW-1185">Reference proteome</keyword>
<dbReference type="InterPro" id="IPR046357">
    <property type="entry name" value="PPIase_dom_sf"/>
</dbReference>
<dbReference type="GO" id="GO:0005737">
    <property type="term" value="C:cytoplasm"/>
    <property type="evidence" value="ECO:0007669"/>
    <property type="project" value="UniProtKB-SubCell"/>
</dbReference>
<name>A0A369LB17_9ACTN</name>
<dbReference type="PIRSF" id="PIRSF003095">
    <property type="entry name" value="Trigger_factor"/>
    <property type="match status" value="1"/>
</dbReference>
<evidence type="ECO:0000313" key="15">
    <source>
        <dbReference type="Proteomes" id="UP000253792"/>
    </source>
</evidence>
<protein>
    <recommendedName>
        <fullName evidence="5">Trigger factor</fullName>
        <ecNumber evidence="4">5.2.1.8</ecNumber>
    </recommendedName>
    <alternativeName>
        <fullName evidence="11">PPIase</fullName>
    </alternativeName>
</protein>
<dbReference type="GO" id="GO:0003755">
    <property type="term" value="F:peptidyl-prolyl cis-trans isomerase activity"/>
    <property type="evidence" value="ECO:0007669"/>
    <property type="project" value="UniProtKB-KW"/>
</dbReference>
<accession>A0A369LB17</accession>
<evidence type="ECO:0000256" key="10">
    <source>
        <dbReference type="ARBA" id="ARBA00023306"/>
    </source>
</evidence>
<dbReference type="EMBL" id="PPTP01000002">
    <property type="protein sequence ID" value="RDB56833.1"/>
    <property type="molecule type" value="Genomic_DNA"/>
</dbReference>
<dbReference type="AlphaFoldDB" id="A0A369LB17"/>
<dbReference type="GO" id="GO:0006457">
    <property type="term" value="P:protein folding"/>
    <property type="evidence" value="ECO:0007669"/>
    <property type="project" value="InterPro"/>
</dbReference>
<dbReference type="GO" id="GO:0015031">
    <property type="term" value="P:protein transport"/>
    <property type="evidence" value="ECO:0007669"/>
    <property type="project" value="InterPro"/>
</dbReference>
<dbReference type="Gene3D" id="3.10.50.40">
    <property type="match status" value="1"/>
</dbReference>
<dbReference type="Pfam" id="PF05698">
    <property type="entry name" value="Trigger_C"/>
    <property type="match status" value="1"/>
</dbReference>
<keyword evidence="6" id="KW-0132">Cell division</keyword>
<evidence type="ECO:0000256" key="9">
    <source>
        <dbReference type="ARBA" id="ARBA00023235"/>
    </source>
</evidence>
<feature type="domain" description="Trigger factor ribosome-binding bacterial" evidence="12">
    <location>
        <begin position="1"/>
        <end position="145"/>
    </location>
</feature>
<evidence type="ECO:0000256" key="2">
    <source>
        <dbReference type="ARBA" id="ARBA00004496"/>
    </source>
</evidence>
<evidence type="ECO:0000256" key="6">
    <source>
        <dbReference type="ARBA" id="ARBA00022618"/>
    </source>
</evidence>
<dbReference type="GeneID" id="82935440"/>
<dbReference type="InterPro" id="IPR036611">
    <property type="entry name" value="Trigger_fac_ribosome-bd_sf"/>
</dbReference>
<dbReference type="OrthoDB" id="9767721at2"/>
<reference evidence="14 15" key="1">
    <citation type="journal article" date="2018" name="Elife">
        <title>Discovery and characterization of a prevalent human gut bacterial enzyme sufficient for the inactivation of a family of plant toxins.</title>
        <authorList>
            <person name="Koppel N."/>
            <person name="Bisanz J.E."/>
            <person name="Pandelia M.E."/>
            <person name="Turnbaugh P.J."/>
            <person name="Balskus E.P."/>
        </authorList>
    </citation>
    <scope>NUCLEOTIDE SEQUENCE [LARGE SCALE GENOMIC DNA]</scope>
    <source>
        <strain evidence="15">anaerobia AP69FAA</strain>
    </source>
</reference>
<dbReference type="SUPFAM" id="SSF54534">
    <property type="entry name" value="FKBP-like"/>
    <property type="match status" value="1"/>
</dbReference>
<dbReference type="EC" id="5.2.1.8" evidence="4"/>
<keyword evidence="10" id="KW-0131">Cell cycle</keyword>
<comment type="caution">
    <text evidence="14">The sequence shown here is derived from an EMBL/GenBank/DDBJ whole genome shotgun (WGS) entry which is preliminary data.</text>
</comment>
<dbReference type="Gene3D" id="1.10.3120.10">
    <property type="entry name" value="Trigger factor, C-terminal domain"/>
    <property type="match status" value="1"/>
</dbReference>
<evidence type="ECO:0000313" key="14">
    <source>
        <dbReference type="EMBL" id="RDB56833.1"/>
    </source>
</evidence>
<keyword evidence="9" id="KW-0413">Isomerase</keyword>
<organism evidence="14 15">
    <name type="scientific">Senegalimassilia anaerobia</name>
    <dbReference type="NCBI Taxonomy" id="1473216"/>
    <lineage>
        <taxon>Bacteria</taxon>
        <taxon>Bacillati</taxon>
        <taxon>Actinomycetota</taxon>
        <taxon>Coriobacteriia</taxon>
        <taxon>Coriobacteriales</taxon>
        <taxon>Coriobacteriaceae</taxon>
        <taxon>Senegalimassilia</taxon>
    </lineage>
</organism>
<gene>
    <name evidence="14" type="ORF">C1880_03530</name>
</gene>
<evidence type="ECO:0000256" key="5">
    <source>
        <dbReference type="ARBA" id="ARBA00016902"/>
    </source>
</evidence>
<dbReference type="InterPro" id="IPR005215">
    <property type="entry name" value="Trig_fac"/>
</dbReference>
<evidence type="ECO:0000256" key="4">
    <source>
        <dbReference type="ARBA" id="ARBA00013194"/>
    </source>
</evidence>
<evidence type="ECO:0000259" key="12">
    <source>
        <dbReference type="Pfam" id="PF05697"/>
    </source>
</evidence>
<evidence type="ECO:0000259" key="13">
    <source>
        <dbReference type="Pfam" id="PF05698"/>
    </source>
</evidence>
<dbReference type="SUPFAM" id="SSF102735">
    <property type="entry name" value="Trigger factor ribosome-binding domain"/>
    <property type="match status" value="1"/>
</dbReference>